<organism evidence="3 4">
    <name type="scientific">Ascosphaera apis ARSEF 7405</name>
    <dbReference type="NCBI Taxonomy" id="392613"/>
    <lineage>
        <taxon>Eukaryota</taxon>
        <taxon>Fungi</taxon>
        <taxon>Dikarya</taxon>
        <taxon>Ascomycota</taxon>
        <taxon>Pezizomycotina</taxon>
        <taxon>Eurotiomycetes</taxon>
        <taxon>Eurotiomycetidae</taxon>
        <taxon>Onygenales</taxon>
        <taxon>Ascosphaeraceae</taxon>
        <taxon>Ascosphaera</taxon>
    </lineage>
</organism>
<protein>
    <submittedName>
        <fullName evidence="3">Wlm</fullName>
    </submittedName>
</protein>
<comment type="caution">
    <text evidence="3">The sequence shown here is derived from an EMBL/GenBank/DDBJ whole genome shotgun (WGS) entry which is preliminary data.</text>
</comment>
<name>A0A167WMC8_9EURO</name>
<dbReference type="Proteomes" id="UP000242877">
    <property type="component" value="Unassembled WGS sequence"/>
</dbReference>
<dbReference type="InterPro" id="IPR013536">
    <property type="entry name" value="WLM_dom"/>
</dbReference>
<gene>
    <name evidence="3" type="ORF">AAP_04526</name>
</gene>
<evidence type="ECO:0000313" key="4">
    <source>
        <dbReference type="Proteomes" id="UP000242877"/>
    </source>
</evidence>
<dbReference type="Gene3D" id="3.30.2010.10">
    <property type="entry name" value="Metalloproteases ('zincins'), catalytic domain"/>
    <property type="match status" value="1"/>
</dbReference>
<evidence type="ECO:0000259" key="2">
    <source>
        <dbReference type="PROSITE" id="PS51397"/>
    </source>
</evidence>
<evidence type="ECO:0000256" key="1">
    <source>
        <dbReference type="SAM" id="MobiDB-lite"/>
    </source>
</evidence>
<reference evidence="3 4" key="1">
    <citation type="journal article" date="2016" name="Genome Biol. Evol.">
        <title>Divergent and convergent evolution of fungal pathogenicity.</title>
        <authorList>
            <person name="Shang Y."/>
            <person name="Xiao G."/>
            <person name="Zheng P."/>
            <person name="Cen K."/>
            <person name="Zhan S."/>
            <person name="Wang C."/>
        </authorList>
    </citation>
    <scope>NUCLEOTIDE SEQUENCE [LARGE SCALE GENOMIC DNA]</scope>
    <source>
        <strain evidence="3 4">ARSEF 7405</strain>
    </source>
</reference>
<keyword evidence="4" id="KW-1185">Reference proteome</keyword>
<accession>A0A167WMC8</accession>
<dbReference type="AlphaFoldDB" id="A0A167WMC8"/>
<dbReference type="PANTHER" id="PTHR47795">
    <property type="entry name" value="UBIQUITIN AND WLM DOMAIN-CONTAINING METALLOPROTEASE SPCC1442.07C"/>
    <property type="match status" value="1"/>
</dbReference>
<dbReference type="OrthoDB" id="49605at2759"/>
<sequence>MGEADSPETTTIRTLQIHFHGQAHTIDLPSDATLQDLSKASYDAFNVPPENQKFLISPKPGIRKFPFEPTPLSELFQTESRRFKVTLLGSTAAEVSAIDDAAEQARKRERRDYSRYAVKPETPRPRRTQASRWTFHTLRPLSYLPFPERSLQYLERLRDDPGIRRAMEKHKFSVGLLTEMDPVEHTTHDSKTLGLNRNKGEVIELRLRTDGYDGYRNYKVVRDTLCHELAHCVHSEHDRNFWDLTKQIEQEVRRNDYRDQGQALTEMEFYNPEKDPGEETVHLDHGGWTGGQYVLGGRATPEGQHADAPLSRREILAQAAERRLGRSKLSEEEKTDEQHPEDNATS</sequence>
<dbReference type="PANTHER" id="PTHR47795:SF1">
    <property type="entry name" value="DNA-DEPENDENT METALLOPROTEASE WSS1 HOMOLOG 2"/>
    <property type="match status" value="1"/>
</dbReference>
<dbReference type="PROSITE" id="PS51397">
    <property type="entry name" value="WLM"/>
    <property type="match status" value="1"/>
</dbReference>
<dbReference type="InterPro" id="IPR029071">
    <property type="entry name" value="Ubiquitin-like_domsf"/>
</dbReference>
<feature type="region of interest" description="Disordered" evidence="1">
    <location>
        <begin position="296"/>
        <end position="346"/>
    </location>
</feature>
<dbReference type="Gene3D" id="3.10.20.90">
    <property type="entry name" value="Phosphatidylinositol 3-kinase Catalytic Subunit, Chain A, domain 1"/>
    <property type="match status" value="1"/>
</dbReference>
<dbReference type="EMBL" id="AZGZ01000022">
    <property type="protein sequence ID" value="KZZ89041.1"/>
    <property type="molecule type" value="Genomic_DNA"/>
</dbReference>
<dbReference type="GO" id="GO:0070628">
    <property type="term" value="F:proteasome binding"/>
    <property type="evidence" value="ECO:0007669"/>
    <property type="project" value="TreeGrafter"/>
</dbReference>
<proteinExistence type="predicted"/>
<dbReference type="SUPFAM" id="SSF54236">
    <property type="entry name" value="Ubiquitin-like"/>
    <property type="match status" value="1"/>
</dbReference>
<dbReference type="VEuPathDB" id="FungiDB:AAP_04526"/>
<feature type="compositionally biased region" description="Basic and acidic residues" evidence="1">
    <location>
        <begin position="310"/>
        <end position="346"/>
    </location>
</feature>
<dbReference type="Pfam" id="PF08325">
    <property type="entry name" value="WLM"/>
    <property type="match status" value="1"/>
</dbReference>
<evidence type="ECO:0000313" key="3">
    <source>
        <dbReference type="EMBL" id="KZZ89041.1"/>
    </source>
</evidence>
<feature type="domain" description="WLM" evidence="2">
    <location>
        <begin position="126"/>
        <end position="325"/>
    </location>
</feature>